<evidence type="ECO:0000256" key="1">
    <source>
        <dbReference type="HAMAP-Rule" id="MF_00386"/>
    </source>
</evidence>
<dbReference type="HAMAP" id="MF_00386">
    <property type="entry name" value="UPF0161_YidD"/>
    <property type="match status" value="1"/>
</dbReference>
<dbReference type="InterPro" id="IPR002696">
    <property type="entry name" value="Membr_insert_effic_factor_YidD"/>
</dbReference>
<organism evidence="2 3">
    <name type="scientific">Helicobacter brantae</name>
    <dbReference type="NCBI Taxonomy" id="375927"/>
    <lineage>
        <taxon>Bacteria</taxon>
        <taxon>Pseudomonadati</taxon>
        <taxon>Campylobacterota</taxon>
        <taxon>Epsilonproteobacteria</taxon>
        <taxon>Campylobacterales</taxon>
        <taxon>Helicobacteraceae</taxon>
        <taxon>Helicobacter</taxon>
    </lineage>
</organism>
<dbReference type="NCBIfam" id="TIGR00278">
    <property type="entry name" value="membrane protein insertion efficiency factor YidD"/>
    <property type="match status" value="1"/>
</dbReference>
<sequence>MLRRADELIRAIFRGVVRFYQRWISPLFAPSCRFHPTCSSYSLTLFELTPSFYALFFSIIRIFKCNQFFKGGYDYPCIWIEIQRIYSSPRGVKYWIIPYQPLKLSFFVCKPIKIRAYIIKDL</sequence>
<comment type="function">
    <text evidence="1">Could be involved in insertion of integral membrane proteins into the membrane.</text>
</comment>
<gene>
    <name evidence="2" type="primary">yidD</name>
    <name evidence="2" type="ORF">CQA58_04260</name>
</gene>
<dbReference type="OrthoDB" id="9801753at2"/>
<proteinExistence type="inferred from homology"/>
<dbReference type="RefSeq" id="WP_115569490.1">
    <property type="nucleotide sequence ID" value="NZ_NXLV01000006.1"/>
</dbReference>
<evidence type="ECO:0000313" key="2">
    <source>
        <dbReference type="EMBL" id="RDU70744.1"/>
    </source>
</evidence>
<comment type="subcellular location">
    <subcellularLocation>
        <location evidence="1">Cell membrane</location>
        <topology evidence="1">Peripheral membrane protein</topology>
        <orientation evidence="1">Cytoplasmic side</orientation>
    </subcellularLocation>
</comment>
<dbReference type="SMART" id="SM01234">
    <property type="entry name" value="Haemolytic"/>
    <property type="match status" value="1"/>
</dbReference>
<reference evidence="2 3" key="1">
    <citation type="submission" date="2018-04" db="EMBL/GenBank/DDBJ databases">
        <title>Novel Campyloabacter and Helicobacter Species and Strains.</title>
        <authorList>
            <person name="Mannion A.J."/>
            <person name="Shen Z."/>
            <person name="Fox J.G."/>
        </authorList>
    </citation>
    <scope>NUCLEOTIDE SEQUENCE [LARGE SCALE GENOMIC DNA]</scope>
    <source>
        <strain evidence="2 3">MIT 04-9366</strain>
    </source>
</reference>
<dbReference type="AlphaFoldDB" id="A0A3D8J1L1"/>
<evidence type="ECO:0000313" key="3">
    <source>
        <dbReference type="Proteomes" id="UP000257045"/>
    </source>
</evidence>
<comment type="similarity">
    <text evidence="1">Belongs to the UPF0161 family.</text>
</comment>
<dbReference type="PANTHER" id="PTHR33383:SF1">
    <property type="entry name" value="MEMBRANE PROTEIN INSERTION EFFICIENCY FACTOR-RELATED"/>
    <property type="match status" value="1"/>
</dbReference>
<dbReference type="EMBL" id="NXLV01000006">
    <property type="protein sequence ID" value="RDU70744.1"/>
    <property type="molecule type" value="Genomic_DNA"/>
</dbReference>
<dbReference type="Pfam" id="PF01809">
    <property type="entry name" value="YidD"/>
    <property type="match status" value="1"/>
</dbReference>
<name>A0A3D8J1L1_9HELI</name>
<dbReference type="Proteomes" id="UP000257045">
    <property type="component" value="Unassembled WGS sequence"/>
</dbReference>
<keyword evidence="1" id="KW-0472">Membrane</keyword>
<keyword evidence="3" id="KW-1185">Reference proteome</keyword>
<accession>A0A3D8J1L1</accession>
<comment type="caution">
    <text evidence="2">The sequence shown here is derived from an EMBL/GenBank/DDBJ whole genome shotgun (WGS) entry which is preliminary data.</text>
</comment>
<dbReference type="PANTHER" id="PTHR33383">
    <property type="entry name" value="MEMBRANE PROTEIN INSERTION EFFICIENCY FACTOR-RELATED"/>
    <property type="match status" value="1"/>
</dbReference>
<dbReference type="GO" id="GO:0005886">
    <property type="term" value="C:plasma membrane"/>
    <property type="evidence" value="ECO:0007669"/>
    <property type="project" value="UniProtKB-SubCell"/>
</dbReference>
<keyword evidence="1" id="KW-1003">Cell membrane</keyword>
<protein>
    <recommendedName>
        <fullName evidence="1">Putative membrane protein insertion efficiency factor</fullName>
    </recommendedName>
</protein>